<dbReference type="GO" id="GO:0044877">
    <property type="term" value="F:protein-containing complex binding"/>
    <property type="evidence" value="ECO:0007669"/>
    <property type="project" value="TreeGrafter"/>
</dbReference>
<evidence type="ECO:0000313" key="2">
    <source>
        <dbReference type="EMBL" id="ACV62196.1"/>
    </source>
</evidence>
<dbReference type="RefSeq" id="WP_015756911.1">
    <property type="nucleotide sequence ID" value="NC_013216.1"/>
</dbReference>
<dbReference type="Proteomes" id="UP000002217">
    <property type="component" value="Chromosome"/>
</dbReference>
<reference evidence="2 3" key="1">
    <citation type="journal article" date="2009" name="Stand. Genomic Sci.">
        <title>Complete genome sequence of Desulfotomaculum acetoxidans type strain (5575).</title>
        <authorList>
            <person name="Spring S."/>
            <person name="Lapidus A."/>
            <person name="Schroder M."/>
            <person name="Gleim D."/>
            <person name="Sims D."/>
            <person name="Meincke L."/>
            <person name="Glavina Del Rio T."/>
            <person name="Tice H."/>
            <person name="Copeland A."/>
            <person name="Cheng J.F."/>
            <person name="Lucas S."/>
            <person name="Chen F."/>
            <person name="Nolan M."/>
            <person name="Bruce D."/>
            <person name="Goodwin L."/>
            <person name="Pitluck S."/>
            <person name="Ivanova N."/>
            <person name="Mavromatis K."/>
            <person name="Mikhailova N."/>
            <person name="Pati A."/>
            <person name="Chen A."/>
            <person name="Palaniappan K."/>
            <person name="Land M."/>
            <person name="Hauser L."/>
            <person name="Chang Y.J."/>
            <person name="Jeffries C.D."/>
            <person name="Chain P."/>
            <person name="Saunders E."/>
            <person name="Brettin T."/>
            <person name="Detter J.C."/>
            <person name="Goker M."/>
            <person name="Bristow J."/>
            <person name="Eisen J.A."/>
            <person name="Markowitz V."/>
            <person name="Hugenholtz P."/>
            <person name="Kyrpides N.C."/>
            <person name="Klenk H.P."/>
            <person name="Han C."/>
        </authorList>
    </citation>
    <scope>NUCLEOTIDE SEQUENCE [LARGE SCALE GENOMIC DNA]</scope>
    <source>
        <strain evidence="3">ATCC 49208 / DSM 771 / VKM B-1644</strain>
    </source>
</reference>
<dbReference type="InterPro" id="IPR051207">
    <property type="entry name" value="ComplexI_NDUFA9_subunit"/>
</dbReference>
<accession>C8W6A7</accession>
<dbReference type="PANTHER" id="PTHR12126:SF11">
    <property type="entry name" value="NADH DEHYDROGENASE [UBIQUINONE] 1 ALPHA SUBCOMPLEX SUBUNIT 9, MITOCHONDRIAL"/>
    <property type="match status" value="1"/>
</dbReference>
<proteinExistence type="predicted"/>
<dbReference type="eggNOG" id="COG0702">
    <property type="taxonomic scope" value="Bacteria"/>
</dbReference>
<sequence length="301" mass="33786">MILVTGAGGFVGRHVVKALLDRGCKIRCLVRSTDAAVNLLPDPVDIVVGNVNDKKSLIEACQNVSAVIHLIAVIREIGEDTFELINVEGTRNLVEAAENSGVSQFLHLSALGACDNPVYKYAYSKWQGEEFVKNSKLNWVILRPSVIYGEGFGFMDRMLQSVNMTPPWVPVPGRGKTLFQPISVHDLVNCIIKALINDVYWKKVYEIGGPEHLNYRQILDILLEHLELKRIKVYIPTIILQIVVPIIQCFLKDPPVTPVELKQMKLSNVTDPDAVEKYFGFQPVQLREGIKYLPKTKPTNR</sequence>
<dbReference type="STRING" id="485916.Dtox_1314"/>
<dbReference type="OrthoDB" id="9809586at2"/>
<evidence type="ECO:0000313" key="3">
    <source>
        <dbReference type="Proteomes" id="UP000002217"/>
    </source>
</evidence>
<dbReference type="KEGG" id="dae:Dtox_1314"/>
<dbReference type="CDD" id="cd05271">
    <property type="entry name" value="NDUFA9_like_SDR_a"/>
    <property type="match status" value="1"/>
</dbReference>
<protein>
    <submittedName>
        <fullName evidence="2">NAD-dependent epimerase/dehydratase</fullName>
    </submittedName>
</protein>
<keyword evidence="3" id="KW-1185">Reference proteome</keyword>
<dbReference type="EMBL" id="CP001720">
    <property type="protein sequence ID" value="ACV62196.1"/>
    <property type="molecule type" value="Genomic_DNA"/>
</dbReference>
<feature type="domain" description="NAD-dependent epimerase/dehydratase" evidence="1">
    <location>
        <begin position="2"/>
        <end position="208"/>
    </location>
</feature>
<dbReference type="Pfam" id="PF01370">
    <property type="entry name" value="Epimerase"/>
    <property type="match status" value="1"/>
</dbReference>
<dbReference type="Gene3D" id="3.40.50.720">
    <property type="entry name" value="NAD(P)-binding Rossmann-like Domain"/>
    <property type="match status" value="1"/>
</dbReference>
<dbReference type="PANTHER" id="PTHR12126">
    <property type="entry name" value="NADH-UBIQUINONE OXIDOREDUCTASE 39 KDA SUBUNIT-RELATED"/>
    <property type="match status" value="1"/>
</dbReference>
<evidence type="ECO:0000259" key="1">
    <source>
        <dbReference type="Pfam" id="PF01370"/>
    </source>
</evidence>
<dbReference type="HOGENOM" id="CLU_007383_6_5_9"/>
<gene>
    <name evidence="2" type="ordered locus">Dtox_1314</name>
</gene>
<dbReference type="SUPFAM" id="SSF51735">
    <property type="entry name" value="NAD(P)-binding Rossmann-fold domains"/>
    <property type="match status" value="1"/>
</dbReference>
<dbReference type="InterPro" id="IPR001509">
    <property type="entry name" value="Epimerase_deHydtase"/>
</dbReference>
<dbReference type="AlphaFoldDB" id="C8W6A7"/>
<name>C8W6A7_DESAS</name>
<organism evidence="2 3">
    <name type="scientific">Desulfofarcimen acetoxidans (strain ATCC 49208 / DSM 771 / KCTC 5769 / VKM B-1644 / 5575)</name>
    <name type="common">Desulfotomaculum acetoxidans</name>
    <dbReference type="NCBI Taxonomy" id="485916"/>
    <lineage>
        <taxon>Bacteria</taxon>
        <taxon>Bacillati</taxon>
        <taxon>Bacillota</taxon>
        <taxon>Clostridia</taxon>
        <taxon>Eubacteriales</taxon>
        <taxon>Peptococcaceae</taxon>
        <taxon>Desulfofarcimen</taxon>
    </lineage>
</organism>
<dbReference type="InterPro" id="IPR036291">
    <property type="entry name" value="NAD(P)-bd_dom_sf"/>
</dbReference>